<evidence type="ECO:0008006" key="3">
    <source>
        <dbReference type="Google" id="ProtNLM"/>
    </source>
</evidence>
<dbReference type="Proteomes" id="UP000219435">
    <property type="component" value="Unassembled WGS sequence"/>
</dbReference>
<dbReference type="AlphaFoldDB" id="A0A285VA90"/>
<keyword evidence="2" id="KW-1185">Reference proteome</keyword>
<accession>A0A285VA90</accession>
<gene>
    <name evidence="1" type="ORF">SAMN05660748_3626</name>
</gene>
<dbReference type="EMBL" id="OBQI01000005">
    <property type="protein sequence ID" value="SOC50867.1"/>
    <property type="molecule type" value="Genomic_DNA"/>
</dbReference>
<evidence type="ECO:0000313" key="2">
    <source>
        <dbReference type="Proteomes" id="UP000219435"/>
    </source>
</evidence>
<organism evidence="1 2">
    <name type="scientific">Blastococcus aggregatus</name>
    <dbReference type="NCBI Taxonomy" id="38502"/>
    <lineage>
        <taxon>Bacteria</taxon>
        <taxon>Bacillati</taxon>
        <taxon>Actinomycetota</taxon>
        <taxon>Actinomycetes</taxon>
        <taxon>Geodermatophilales</taxon>
        <taxon>Geodermatophilaceae</taxon>
        <taxon>Blastococcus</taxon>
    </lineage>
</organism>
<dbReference type="SUPFAM" id="SSF159888">
    <property type="entry name" value="YdhG-like"/>
    <property type="match status" value="1"/>
</dbReference>
<proteinExistence type="predicted"/>
<dbReference type="OrthoDB" id="3694305at2"/>
<dbReference type="Gene3D" id="3.90.1150.200">
    <property type="match status" value="1"/>
</dbReference>
<dbReference type="RefSeq" id="WP_097196363.1">
    <property type="nucleotide sequence ID" value="NZ_OBQI01000005.1"/>
</dbReference>
<name>A0A285VA90_9ACTN</name>
<evidence type="ECO:0000313" key="1">
    <source>
        <dbReference type="EMBL" id="SOC50867.1"/>
    </source>
</evidence>
<reference evidence="2" key="1">
    <citation type="submission" date="2017-08" db="EMBL/GenBank/DDBJ databases">
        <authorList>
            <person name="Varghese N."/>
            <person name="Submissions S."/>
        </authorList>
    </citation>
    <scope>NUCLEOTIDE SEQUENCE [LARGE SCALE GENOMIC DNA]</scope>
    <source>
        <strain evidence="2">DSM 4725</strain>
    </source>
</reference>
<sequence>MSGPEPFPDEAVRGYVDALTPDGRALFDRFSALVLAEHPEATMTWAYAMPTFVVGERRLHVGVWKHGLSLYGWDADRSGGFCDRYPTLCGDRGTLKLPHREMARIPDEHLRDLVRATFAA</sequence>
<protein>
    <recommendedName>
        <fullName evidence="3">YdhG-like domain-containing protein</fullName>
    </recommendedName>
</protein>